<dbReference type="Gene3D" id="1.10.1200.90">
    <property type="entry name" value="DsbA-like domain"/>
    <property type="match status" value="1"/>
</dbReference>
<dbReference type="EMBL" id="JARQBJ010000004">
    <property type="protein sequence ID" value="MDT2810678.1"/>
    <property type="molecule type" value="Genomic_DNA"/>
</dbReference>
<dbReference type="InterPro" id="IPR012336">
    <property type="entry name" value="Thioredoxin-like_fold"/>
</dbReference>
<evidence type="ECO:0000313" key="2">
    <source>
        <dbReference type="EMBL" id="MDT2810678.1"/>
    </source>
</evidence>
<feature type="domain" description="Thioredoxin-like fold" evidence="1">
    <location>
        <begin position="14"/>
        <end position="168"/>
    </location>
</feature>
<dbReference type="InterPro" id="IPR036249">
    <property type="entry name" value="Thioredoxin-like_sf"/>
</dbReference>
<protein>
    <submittedName>
        <fullName evidence="2">Thioredoxin domain-containing protein</fullName>
    </submittedName>
</protein>
<sequence>MDITIIKSELTNQVTGIHLGNPQAKHRQIDFLNLACPYCKKWFEKAAPLLDQKTKEGDLFRVIKLLNKEKESLQKGNLLHTFIPADPTVALATIAELFGTQKTWQQLTEPELIAYAQEELGLTPQENPELPKIVTEAQQAQIQFVPTVLLDDQIFDETIELTTLTEYLA</sequence>
<dbReference type="Pfam" id="PF13462">
    <property type="entry name" value="Thioredoxin_4"/>
    <property type="match status" value="1"/>
</dbReference>
<comment type="caution">
    <text evidence="2">The sequence shown here is derived from an EMBL/GenBank/DDBJ whole genome shotgun (WGS) entry which is preliminary data.</text>
</comment>
<gene>
    <name evidence="2" type="ORF">P7H43_09280</name>
</gene>
<dbReference type="RefSeq" id="WP_311835539.1">
    <property type="nucleotide sequence ID" value="NZ_JARQBJ010000004.1"/>
</dbReference>
<dbReference type="Proteomes" id="UP001256711">
    <property type="component" value="Unassembled WGS sequence"/>
</dbReference>
<evidence type="ECO:0000313" key="3">
    <source>
        <dbReference type="Proteomes" id="UP001256711"/>
    </source>
</evidence>
<evidence type="ECO:0000259" key="1">
    <source>
        <dbReference type="Pfam" id="PF13462"/>
    </source>
</evidence>
<dbReference type="AlphaFoldDB" id="A0AAW8TWM3"/>
<dbReference type="Gene3D" id="3.40.30.10">
    <property type="entry name" value="Glutaredoxin"/>
    <property type="match status" value="1"/>
</dbReference>
<reference evidence="2" key="1">
    <citation type="submission" date="2023-03" db="EMBL/GenBank/DDBJ databases">
        <authorList>
            <person name="Shen W."/>
            <person name="Cai J."/>
        </authorList>
    </citation>
    <scope>NUCLEOTIDE SEQUENCE</scope>
    <source>
        <strain evidence="2">B226-2</strain>
    </source>
</reference>
<proteinExistence type="predicted"/>
<dbReference type="SUPFAM" id="SSF52833">
    <property type="entry name" value="Thioredoxin-like"/>
    <property type="match status" value="1"/>
</dbReference>
<accession>A0AAW8TWM3</accession>
<name>A0AAW8TWM3_9ENTE</name>
<organism evidence="2 3">
    <name type="scientific">Enterococcus asini</name>
    <dbReference type="NCBI Taxonomy" id="57732"/>
    <lineage>
        <taxon>Bacteria</taxon>
        <taxon>Bacillati</taxon>
        <taxon>Bacillota</taxon>
        <taxon>Bacilli</taxon>
        <taxon>Lactobacillales</taxon>
        <taxon>Enterococcaceae</taxon>
        <taxon>Enterococcus</taxon>
    </lineage>
</organism>